<dbReference type="Pfam" id="PF02465">
    <property type="entry name" value="FliD_N"/>
    <property type="match status" value="1"/>
</dbReference>
<dbReference type="NCBIfam" id="NF005955">
    <property type="entry name" value="PRK08032.1"/>
    <property type="match status" value="1"/>
</dbReference>
<comment type="function">
    <text evidence="7">Required for morphogenesis and for the elongation of the flagellar filament by facilitating polymerization of the flagellin monomers at the tip of growing filament. Forms a capping structure, which prevents flagellin subunits (transported through the central channel of the flagellum) from leaking out without polymerization at the distal end.</text>
</comment>
<evidence type="ECO:0000256" key="1">
    <source>
        <dbReference type="ARBA" id="ARBA00009764"/>
    </source>
</evidence>
<protein>
    <recommendedName>
        <fullName evidence="3 7">Flagellar hook-associated protein 2</fullName>
        <shortName evidence="7">HAP2</shortName>
    </recommendedName>
    <alternativeName>
        <fullName evidence="7">Flagellar cap protein</fullName>
    </alternativeName>
</protein>
<evidence type="ECO:0000313" key="10">
    <source>
        <dbReference type="EMBL" id="PLR20445.1"/>
    </source>
</evidence>
<keyword evidence="7" id="KW-0964">Secreted</keyword>
<proteinExistence type="inferred from homology"/>
<feature type="domain" description="Flagellar hook-associated protein 2 C-terminal" evidence="9">
    <location>
        <begin position="222"/>
        <end position="461"/>
    </location>
</feature>
<organism evidence="10 11">
    <name type="scientific">Pantoea endophytica</name>
    <dbReference type="NCBI Taxonomy" id="92488"/>
    <lineage>
        <taxon>Bacteria</taxon>
        <taxon>Pseudomonadati</taxon>
        <taxon>Pseudomonadota</taxon>
        <taxon>Gammaproteobacteria</taxon>
        <taxon>Enterobacterales</taxon>
        <taxon>Erwiniaceae</taxon>
        <taxon>Pantoea</taxon>
    </lineage>
</organism>
<dbReference type="InterPro" id="IPR040026">
    <property type="entry name" value="FliD"/>
</dbReference>
<gene>
    <name evidence="10" type="ORF">PZBJ_20585</name>
</gene>
<comment type="similarity">
    <text evidence="1 7">Belongs to the FliD family.</text>
</comment>
<comment type="caution">
    <text evidence="10">The sequence shown here is derived from an EMBL/GenBank/DDBJ whole genome shotgun (WGS) entry which is preliminary data.</text>
</comment>
<dbReference type="InterPro" id="IPR010809">
    <property type="entry name" value="FliD_C"/>
</dbReference>
<evidence type="ECO:0000256" key="5">
    <source>
        <dbReference type="ARBA" id="ARBA00023143"/>
    </source>
</evidence>
<comment type="subunit">
    <text evidence="2 7">Homopentamer.</text>
</comment>
<dbReference type="PANTHER" id="PTHR30288:SF0">
    <property type="entry name" value="FLAGELLAR HOOK-ASSOCIATED PROTEIN 2"/>
    <property type="match status" value="1"/>
</dbReference>
<dbReference type="InterPro" id="IPR003481">
    <property type="entry name" value="FliD_N"/>
</dbReference>
<dbReference type="PANTHER" id="PTHR30288">
    <property type="entry name" value="FLAGELLAR CAP/ASSEMBLY PROTEIN FLID"/>
    <property type="match status" value="1"/>
</dbReference>
<evidence type="ECO:0000256" key="6">
    <source>
        <dbReference type="ARBA" id="ARBA00025175"/>
    </source>
</evidence>
<evidence type="ECO:0000259" key="9">
    <source>
        <dbReference type="Pfam" id="PF07195"/>
    </source>
</evidence>
<keyword evidence="11" id="KW-1185">Reference proteome</keyword>
<sequence>MAGISNLNVGGGLELGTLYTQLETAENTKLTAITTQQTKAQSKVTALGQLQSALASLQTAAAKLKSADTFNATAVTSTNTAFSATTSSSAVAGTYSVSVSQIATAQSLISQPIADATNVGDSSATGRTITLTQGSGDPVTIKLDDGQLSLSGVVKAINASGANVSATTIKGSDGNFRLLITSKETGTANDITLSVNNDSTLQGVIGFDSGSGTGAMSVQTASQNAMLKVNGIDVESASNVITGAPDGVTLTLKAATTSDESLVVGKSTTAVQTAITDFVTAYNKVNSVIASVTKYTSVATGDDQDTSNGALVGDSTVRSVQSQLSNMITQVQSGGSFVILAQMGVTIDPSKGTDGSLGNLKVDSTKLTAALTDNPQAVTQFFVGDGKTTGLGTQINTKLTDMLSTSVGKEGLMKNAIDGFNNQLDELGDRYEKMQTTIDATMARYKSQFTALNTLITQMNSTSSYLTQQFSSTSSSSSS</sequence>
<comment type="subcellular location">
    <subcellularLocation>
        <location evidence="7">Secreted</location>
    </subcellularLocation>
    <subcellularLocation>
        <location evidence="7">Bacterial flagellum</location>
    </subcellularLocation>
</comment>
<keyword evidence="10" id="KW-0966">Cell projection</keyword>
<accession>A0ABX4SL92</accession>
<feature type="domain" description="Flagellar hook-associated protein 2 N-terminal" evidence="8">
    <location>
        <begin position="12"/>
        <end position="106"/>
    </location>
</feature>
<name>A0ABX4SL92_9GAMM</name>
<evidence type="ECO:0000256" key="4">
    <source>
        <dbReference type="ARBA" id="ARBA00023054"/>
    </source>
</evidence>
<reference evidence="11" key="1">
    <citation type="submission" date="2017-12" db="EMBL/GenBank/DDBJ databases">
        <title>The genome sequence of Pantoea sp. 596.</title>
        <authorList>
            <person name="Gao J."/>
            <person name="Mao X."/>
            <person name="Sun J."/>
        </authorList>
    </citation>
    <scope>NUCLEOTIDE SEQUENCE [LARGE SCALE GENOMIC DNA]</scope>
    <source>
        <strain evidence="11">596</strain>
    </source>
</reference>
<evidence type="ECO:0000259" key="8">
    <source>
        <dbReference type="Pfam" id="PF02465"/>
    </source>
</evidence>
<dbReference type="Pfam" id="PF07195">
    <property type="entry name" value="FliD_C"/>
    <property type="match status" value="1"/>
</dbReference>
<keyword evidence="5 7" id="KW-0975">Bacterial flagellum</keyword>
<dbReference type="RefSeq" id="WP_101764042.1">
    <property type="nucleotide sequence ID" value="NZ_PJRT01000032.1"/>
</dbReference>
<evidence type="ECO:0000313" key="11">
    <source>
        <dbReference type="Proteomes" id="UP000234296"/>
    </source>
</evidence>
<keyword evidence="10" id="KW-0969">Cilium</keyword>
<dbReference type="EMBL" id="PJRT01000032">
    <property type="protein sequence ID" value="PLR20445.1"/>
    <property type="molecule type" value="Genomic_DNA"/>
</dbReference>
<keyword evidence="10" id="KW-0282">Flagellum</keyword>
<keyword evidence="4" id="KW-0175">Coiled coil</keyword>
<evidence type="ECO:0000256" key="3">
    <source>
        <dbReference type="ARBA" id="ARBA00016246"/>
    </source>
</evidence>
<evidence type="ECO:0000256" key="2">
    <source>
        <dbReference type="ARBA" id="ARBA00011255"/>
    </source>
</evidence>
<comment type="function">
    <text evidence="6">Required for the morphogenesis and for the elongation of the flagellar filament by facilitating polymerization of the flagellin monomers at the tip of growing filament. Forms a capping structure, which prevents flagellin subunits (transported through the central channel of the flagellum) from leaking out without polymerization at the distal end.</text>
</comment>
<evidence type="ECO:0000256" key="7">
    <source>
        <dbReference type="RuleBase" id="RU362066"/>
    </source>
</evidence>
<dbReference type="Proteomes" id="UP000234296">
    <property type="component" value="Unassembled WGS sequence"/>
</dbReference>